<dbReference type="PANTHER" id="PTHR30349:SF41">
    <property type="entry name" value="INTEGRASE_RECOMBINASE PROTEIN MJ0367-RELATED"/>
    <property type="match status" value="1"/>
</dbReference>
<dbReference type="PANTHER" id="PTHR30349">
    <property type="entry name" value="PHAGE INTEGRASE-RELATED"/>
    <property type="match status" value="1"/>
</dbReference>
<keyword evidence="3" id="KW-0233">DNA recombination</keyword>
<dbReference type="GO" id="GO:0006310">
    <property type="term" value="P:DNA recombination"/>
    <property type="evidence" value="ECO:0007669"/>
    <property type="project" value="UniProtKB-KW"/>
</dbReference>
<keyword evidence="2" id="KW-0238">DNA-binding</keyword>
<protein>
    <submittedName>
        <fullName evidence="5">Integrase</fullName>
    </submittedName>
</protein>
<evidence type="ECO:0000259" key="4">
    <source>
        <dbReference type="PROSITE" id="PS51898"/>
    </source>
</evidence>
<dbReference type="Pfam" id="PF00589">
    <property type="entry name" value="Phage_integrase"/>
    <property type="match status" value="1"/>
</dbReference>
<gene>
    <name evidence="5" type="ORF">HDF17_002019</name>
</gene>
<sequence>MKLNVAADIYVRRKRDEGLVYSWPAGYLAALCRQVGDVSLDQITSREIATFLEGPKTSPSTWLEKYHMLRGFFDFWLARGEIDVLPMPVKRKVSDRPFLPYIFTHVEIRLLLNGARNTRKVKRSKIDHTTLRTILIFLYGTGLRVGEALRLQEEDVDLEKGAISVHGNRFNRSRIIAIGPDLRKVLEAYATSRRKEMNDPYFFQDKTGERLSYSKLEKMFRRLRHKSEIRRHDDGGCYQPRMYDLRHTFATHRIAAWIKHGANLNRMLPALAIYMGLTDFRSTEKYLAFAPERFRAQLVKLSPQRGKKRWRDDPELMKFLSALSDDSGKSRRLNGSISIRVDPKSVAPTLPRHLQLRQRNDL</sequence>
<dbReference type="SUPFAM" id="SSF56349">
    <property type="entry name" value="DNA breaking-rejoining enzymes"/>
    <property type="match status" value="1"/>
</dbReference>
<comment type="caution">
    <text evidence="5">The sequence shown here is derived from an EMBL/GenBank/DDBJ whole genome shotgun (WGS) entry which is preliminary data.</text>
</comment>
<reference evidence="5 6" key="1">
    <citation type="submission" date="2020-07" db="EMBL/GenBank/DDBJ databases">
        <title>Genomic Encyclopedia of Type Strains, Phase IV (KMG-V): Genome sequencing to study the core and pangenomes of soil and plant-associated prokaryotes.</title>
        <authorList>
            <person name="Whitman W."/>
        </authorList>
    </citation>
    <scope>NUCLEOTIDE SEQUENCE [LARGE SCALE GENOMIC DNA]</scope>
    <source>
        <strain evidence="5 6">X4EP2</strain>
    </source>
</reference>
<dbReference type="EMBL" id="JACCCW010000002">
    <property type="protein sequence ID" value="NYF79699.1"/>
    <property type="molecule type" value="Genomic_DNA"/>
</dbReference>
<dbReference type="InterPro" id="IPR011010">
    <property type="entry name" value="DNA_brk_join_enz"/>
</dbReference>
<evidence type="ECO:0000256" key="3">
    <source>
        <dbReference type="ARBA" id="ARBA00023172"/>
    </source>
</evidence>
<dbReference type="Gene3D" id="1.10.443.10">
    <property type="entry name" value="Intergrase catalytic core"/>
    <property type="match status" value="1"/>
</dbReference>
<accession>A0A7Y9PGY2</accession>
<dbReference type="AlphaFoldDB" id="A0A7Y9PGY2"/>
<evidence type="ECO:0000256" key="1">
    <source>
        <dbReference type="ARBA" id="ARBA00008857"/>
    </source>
</evidence>
<evidence type="ECO:0000313" key="6">
    <source>
        <dbReference type="Proteomes" id="UP000589520"/>
    </source>
</evidence>
<dbReference type="RefSeq" id="WP_179490540.1">
    <property type="nucleotide sequence ID" value="NZ_JACCCW010000002.1"/>
</dbReference>
<proteinExistence type="inferred from homology"/>
<evidence type="ECO:0000256" key="2">
    <source>
        <dbReference type="ARBA" id="ARBA00023125"/>
    </source>
</evidence>
<name>A0A7Y9PGY2_9BACT</name>
<comment type="similarity">
    <text evidence="1">Belongs to the 'phage' integrase family.</text>
</comment>
<organism evidence="5 6">
    <name type="scientific">Granulicella arctica</name>
    <dbReference type="NCBI Taxonomy" id="940613"/>
    <lineage>
        <taxon>Bacteria</taxon>
        <taxon>Pseudomonadati</taxon>
        <taxon>Acidobacteriota</taxon>
        <taxon>Terriglobia</taxon>
        <taxon>Terriglobales</taxon>
        <taxon>Acidobacteriaceae</taxon>
        <taxon>Granulicella</taxon>
    </lineage>
</organism>
<dbReference type="GO" id="GO:0015074">
    <property type="term" value="P:DNA integration"/>
    <property type="evidence" value="ECO:0007669"/>
    <property type="project" value="InterPro"/>
</dbReference>
<dbReference type="InterPro" id="IPR050090">
    <property type="entry name" value="Tyrosine_recombinase_XerCD"/>
</dbReference>
<keyword evidence="6" id="KW-1185">Reference proteome</keyword>
<dbReference type="InterPro" id="IPR013762">
    <property type="entry name" value="Integrase-like_cat_sf"/>
</dbReference>
<evidence type="ECO:0000313" key="5">
    <source>
        <dbReference type="EMBL" id="NYF79699.1"/>
    </source>
</evidence>
<feature type="domain" description="Tyr recombinase" evidence="4">
    <location>
        <begin position="98"/>
        <end position="299"/>
    </location>
</feature>
<dbReference type="Proteomes" id="UP000589520">
    <property type="component" value="Unassembled WGS sequence"/>
</dbReference>
<dbReference type="GO" id="GO:0003677">
    <property type="term" value="F:DNA binding"/>
    <property type="evidence" value="ECO:0007669"/>
    <property type="project" value="UniProtKB-KW"/>
</dbReference>
<dbReference type="PROSITE" id="PS51898">
    <property type="entry name" value="TYR_RECOMBINASE"/>
    <property type="match status" value="1"/>
</dbReference>
<dbReference type="InterPro" id="IPR002104">
    <property type="entry name" value="Integrase_catalytic"/>
</dbReference>